<dbReference type="PANTHER" id="PTHR45444:SF3">
    <property type="entry name" value="XANTHINE DEHYDROGENASE"/>
    <property type="match status" value="1"/>
</dbReference>
<name>D2W6S9_NAEGR</name>
<accession>D2W6S9</accession>
<dbReference type="SUPFAM" id="SSF56003">
    <property type="entry name" value="Molybdenum cofactor-binding domain"/>
    <property type="match status" value="1"/>
</dbReference>
<sequence length="249" mass="27712">IPLEFIHLSDTSTDKVPNTSATAASVSSDLYGQAVIKAYNSIIREDLNTIIKQDLERLPPKLTSEEWKELIKNAYFQGDISLSATGYYSTSKDVWMDWNKGEGKPFNYFTYGCAASEVEIDTLTGDWSVIRSDIVMDLGNSLNPAIDIGQIEGAFIQGMGLYTMEEFIYGDENHQWFQQGSVFTRGPGAYKIPSANDIPMQFNIHLLDHNNMNSNNGNDNVKTINMNNSNNMMDKIAQSGRTATYGSKA</sequence>
<dbReference type="Gene3D" id="3.30.365.10">
    <property type="entry name" value="Aldehyde oxidase/xanthine dehydrogenase, molybdopterin binding domain"/>
    <property type="match status" value="2"/>
</dbReference>
<feature type="non-terminal residue" evidence="2">
    <location>
        <position position="1"/>
    </location>
</feature>
<dbReference type="OrthoDB" id="8300278at2759"/>
<dbReference type="InterPro" id="IPR037165">
    <property type="entry name" value="AldOxase/xan_DH_Mopterin-bd_sf"/>
</dbReference>
<dbReference type="eggNOG" id="KOG0430">
    <property type="taxonomic scope" value="Eukaryota"/>
</dbReference>
<dbReference type="GeneID" id="8847804"/>
<dbReference type="VEuPathDB" id="AmoebaDB:NAEGRDRAFT_77123"/>
<dbReference type="STRING" id="5762.D2W6S9"/>
<keyword evidence="3" id="KW-1185">Reference proteome</keyword>
<evidence type="ECO:0000259" key="1">
    <source>
        <dbReference type="Pfam" id="PF20256"/>
    </source>
</evidence>
<evidence type="ECO:0000313" key="2">
    <source>
        <dbReference type="EMBL" id="EFC35223.1"/>
    </source>
</evidence>
<protein>
    <submittedName>
        <fullName evidence="2">Predicted protein</fullName>
    </submittedName>
</protein>
<organism evidence="3">
    <name type="scientific">Naegleria gruberi</name>
    <name type="common">Amoeba</name>
    <dbReference type="NCBI Taxonomy" id="5762"/>
    <lineage>
        <taxon>Eukaryota</taxon>
        <taxon>Discoba</taxon>
        <taxon>Heterolobosea</taxon>
        <taxon>Tetramitia</taxon>
        <taxon>Eutetramitia</taxon>
        <taxon>Vahlkampfiidae</taxon>
        <taxon>Naegleria</taxon>
    </lineage>
</organism>
<dbReference type="InterPro" id="IPR046867">
    <property type="entry name" value="AldOxase/xan_DH_MoCoBD2"/>
</dbReference>
<gene>
    <name evidence="2" type="ORF">NAEGRDRAFT_77123</name>
</gene>
<feature type="non-terminal residue" evidence="2">
    <location>
        <position position="249"/>
    </location>
</feature>
<dbReference type="GO" id="GO:0005506">
    <property type="term" value="F:iron ion binding"/>
    <property type="evidence" value="ECO:0007669"/>
    <property type="project" value="InterPro"/>
</dbReference>
<reference evidence="2 3" key="1">
    <citation type="journal article" date="2010" name="Cell">
        <title>The genome of Naegleria gruberi illuminates early eukaryotic versatility.</title>
        <authorList>
            <person name="Fritz-Laylin L.K."/>
            <person name="Prochnik S.E."/>
            <person name="Ginger M.L."/>
            <person name="Dacks J.B."/>
            <person name="Carpenter M.L."/>
            <person name="Field M.C."/>
            <person name="Kuo A."/>
            <person name="Paredez A."/>
            <person name="Chapman J."/>
            <person name="Pham J."/>
            <person name="Shu S."/>
            <person name="Neupane R."/>
            <person name="Cipriano M."/>
            <person name="Mancuso J."/>
            <person name="Tu H."/>
            <person name="Salamov A."/>
            <person name="Lindquist E."/>
            <person name="Shapiro H."/>
            <person name="Lucas S."/>
            <person name="Grigoriev I.V."/>
            <person name="Cande W.Z."/>
            <person name="Fulton C."/>
            <person name="Rokhsar D.S."/>
            <person name="Dawson S.C."/>
        </authorList>
    </citation>
    <scope>NUCLEOTIDE SEQUENCE [LARGE SCALE GENOMIC DNA]</scope>
    <source>
        <strain evidence="2 3">NEG-M</strain>
    </source>
</reference>
<dbReference type="EMBL" id="GG739548">
    <property type="protein sequence ID" value="EFC35223.1"/>
    <property type="molecule type" value="Genomic_DNA"/>
</dbReference>
<proteinExistence type="predicted"/>
<dbReference type="Pfam" id="PF20256">
    <property type="entry name" value="MoCoBD_2"/>
    <property type="match status" value="1"/>
</dbReference>
<dbReference type="PANTHER" id="PTHR45444">
    <property type="entry name" value="XANTHINE DEHYDROGENASE"/>
    <property type="match status" value="1"/>
</dbReference>
<dbReference type="InParanoid" id="D2W6S9"/>
<dbReference type="KEGG" id="ngr:NAEGRDRAFT_77123"/>
<dbReference type="InterPro" id="IPR016208">
    <property type="entry name" value="Ald_Oxase/xanthine_DH-like"/>
</dbReference>
<feature type="domain" description="Aldehyde oxidase/xanthine dehydrogenase second molybdopterin binding" evidence="1">
    <location>
        <begin position="1"/>
        <end position="199"/>
    </location>
</feature>
<dbReference type="GO" id="GO:0016491">
    <property type="term" value="F:oxidoreductase activity"/>
    <property type="evidence" value="ECO:0007669"/>
    <property type="project" value="InterPro"/>
</dbReference>
<evidence type="ECO:0000313" key="3">
    <source>
        <dbReference type="Proteomes" id="UP000006671"/>
    </source>
</evidence>
<dbReference type="RefSeq" id="XP_002667967.1">
    <property type="nucleotide sequence ID" value="XM_002667921.1"/>
</dbReference>
<dbReference type="AlphaFoldDB" id="D2W6S9"/>
<dbReference type="Proteomes" id="UP000006671">
    <property type="component" value="Unassembled WGS sequence"/>
</dbReference>